<name>A0ABU5U8U7_9CYAN</name>
<keyword evidence="5 6" id="KW-0472">Membrane</keyword>
<evidence type="ECO:0000313" key="7">
    <source>
        <dbReference type="EMBL" id="MEA5579950.1"/>
    </source>
</evidence>
<feature type="transmembrane region" description="Helical" evidence="6">
    <location>
        <begin position="154"/>
        <end position="176"/>
    </location>
</feature>
<dbReference type="Pfam" id="PF01594">
    <property type="entry name" value="AI-2E_transport"/>
    <property type="match status" value="1"/>
</dbReference>
<protein>
    <submittedName>
        <fullName evidence="7">AI-2E family transporter</fullName>
    </submittedName>
</protein>
<dbReference type="RefSeq" id="WP_323194290.1">
    <property type="nucleotide sequence ID" value="NZ_JAYGHG010000001.1"/>
</dbReference>
<keyword evidence="3 6" id="KW-0812">Transmembrane</keyword>
<reference evidence="7 8" key="1">
    <citation type="submission" date="2023-12" db="EMBL/GenBank/DDBJ databases">
        <title>Baltic Sea Cyanobacteria.</title>
        <authorList>
            <person name="Delbaje E."/>
            <person name="Fewer D.P."/>
            <person name="Shishido T.K."/>
        </authorList>
    </citation>
    <scope>NUCLEOTIDE SEQUENCE [LARGE SCALE GENOMIC DNA]</scope>
    <source>
        <strain evidence="7 8">UHCC-0300</strain>
    </source>
</reference>
<organism evidence="7 8">
    <name type="scientific">Nodularia harveyana UHCC-0300</name>
    <dbReference type="NCBI Taxonomy" id="2974287"/>
    <lineage>
        <taxon>Bacteria</taxon>
        <taxon>Bacillati</taxon>
        <taxon>Cyanobacteriota</taxon>
        <taxon>Cyanophyceae</taxon>
        <taxon>Nostocales</taxon>
        <taxon>Nodulariaceae</taxon>
        <taxon>Nodularia</taxon>
    </lineage>
</organism>
<dbReference type="Proteomes" id="UP001302120">
    <property type="component" value="Unassembled WGS sequence"/>
</dbReference>
<keyword evidence="4 6" id="KW-1133">Transmembrane helix</keyword>
<dbReference type="PANTHER" id="PTHR21716:SF66">
    <property type="entry name" value="TRANSPORT PROTEIN SLL0063-RELATED"/>
    <property type="match status" value="1"/>
</dbReference>
<feature type="transmembrane region" description="Helical" evidence="6">
    <location>
        <begin position="209"/>
        <end position="230"/>
    </location>
</feature>
<accession>A0ABU5U8U7</accession>
<evidence type="ECO:0000313" key="8">
    <source>
        <dbReference type="Proteomes" id="UP001302120"/>
    </source>
</evidence>
<gene>
    <name evidence="7" type="ORF">VB620_01180</name>
</gene>
<dbReference type="PANTHER" id="PTHR21716">
    <property type="entry name" value="TRANSMEMBRANE PROTEIN"/>
    <property type="match status" value="1"/>
</dbReference>
<evidence type="ECO:0000256" key="4">
    <source>
        <dbReference type="ARBA" id="ARBA00022989"/>
    </source>
</evidence>
<comment type="subcellular location">
    <subcellularLocation>
        <location evidence="1">Membrane</location>
        <topology evidence="1">Multi-pass membrane protein</topology>
    </subcellularLocation>
</comment>
<dbReference type="InterPro" id="IPR002549">
    <property type="entry name" value="AI-2E-like"/>
</dbReference>
<feature type="transmembrane region" description="Helical" evidence="6">
    <location>
        <begin position="236"/>
        <end position="261"/>
    </location>
</feature>
<comment type="caution">
    <text evidence="7">The sequence shown here is derived from an EMBL/GenBank/DDBJ whole genome shotgun (WGS) entry which is preliminary data.</text>
</comment>
<keyword evidence="8" id="KW-1185">Reference proteome</keyword>
<evidence type="ECO:0000256" key="2">
    <source>
        <dbReference type="ARBA" id="ARBA00009773"/>
    </source>
</evidence>
<evidence type="ECO:0000256" key="1">
    <source>
        <dbReference type="ARBA" id="ARBA00004141"/>
    </source>
</evidence>
<evidence type="ECO:0000256" key="5">
    <source>
        <dbReference type="ARBA" id="ARBA00023136"/>
    </source>
</evidence>
<dbReference type="EMBL" id="JAYGHG010000001">
    <property type="protein sequence ID" value="MEA5579950.1"/>
    <property type="molecule type" value="Genomic_DNA"/>
</dbReference>
<evidence type="ECO:0000256" key="3">
    <source>
        <dbReference type="ARBA" id="ARBA00022692"/>
    </source>
</evidence>
<feature type="transmembrane region" description="Helical" evidence="6">
    <location>
        <begin position="41"/>
        <end position="59"/>
    </location>
</feature>
<comment type="similarity">
    <text evidence="2">Belongs to the autoinducer-2 exporter (AI-2E) (TC 2.A.86) family.</text>
</comment>
<sequence>MNEPNIQKFWMQLNNTKLIRYVLLLAIGWAILQVLDYFSTVIVIFIFAGILAFLLSYPVKWSERFLPHGIAVTLVFLLSFFVLGALITTLGFAILSQFQQIIEQAPQFIEYVISLLDTLQNILTRFNFKVDFQLIEEELRNRILAGIGTGWATFQVLLTNLIDFVLITVVAFFMLLDGQKVWDFVIKVFPRHLRNQLTVAIQQNLLGFFWGRLLLSLFFGVSVFIVFVFLQLPYALFLAAIAGGFDLIPGIGATIGISLVAVIVLPQGIWLSIQVLISCIILQQIEENLLMPRIMQGSINMNPVFMFLALLVGAKVAGLVGVFLSIPIAGVLISMFKVEERTGEKS</sequence>
<evidence type="ECO:0000256" key="6">
    <source>
        <dbReference type="SAM" id="Phobius"/>
    </source>
</evidence>
<feature type="transmembrane region" description="Helical" evidence="6">
    <location>
        <begin position="305"/>
        <end position="336"/>
    </location>
</feature>
<feature type="transmembrane region" description="Helical" evidence="6">
    <location>
        <begin position="71"/>
        <end position="95"/>
    </location>
</feature>
<feature type="transmembrane region" description="Helical" evidence="6">
    <location>
        <begin position="268"/>
        <end position="285"/>
    </location>
</feature>
<proteinExistence type="inferred from homology"/>